<comment type="caution">
    <text evidence="1">The sequence shown here is derived from an EMBL/GenBank/DDBJ whole genome shotgun (WGS) entry which is preliminary data.</text>
</comment>
<gene>
    <name evidence="1" type="ORF">BC343_16580</name>
</gene>
<dbReference type="STRING" id="1792845.BC343_16580"/>
<name>A0A1S9P853_9SPHI</name>
<dbReference type="AlphaFoldDB" id="A0A1S9P853"/>
<dbReference type="RefSeq" id="WP_078351009.1">
    <property type="nucleotide sequence ID" value="NZ_MBTF01000037.1"/>
</dbReference>
<sequence length="268" mass="30945">MSKLTNVIIAALFLLFAGTTAFAIFEHKQRIKSDRIIGSNRKTVNQAATIINHYLDTNSRQHTVIAADENKLPAKWYKNGTAISGGLVDTVTKALNIAKKQLIEITRIAGTVRAEKLKAERKYDSLQRITYFYKDKYLQLSFRPALKNSDTTDNGEFSFRYNDSINIVKYWKRKWFLGAKKNYIDIFSNDARTTINGVDRLIVEQHKPDLEISLQMTGNYAPYRHLFYFGPGVQLNFDRFSVIGDYHYDFSARNWQPSVATRFDIVKF</sequence>
<proteinExistence type="predicted"/>
<dbReference type="Proteomes" id="UP000189739">
    <property type="component" value="Unassembled WGS sequence"/>
</dbReference>
<protein>
    <submittedName>
        <fullName evidence="1">Uncharacterized protein</fullName>
    </submittedName>
</protein>
<reference evidence="1 2" key="1">
    <citation type="submission" date="2016-07" db="EMBL/GenBank/DDBJ databases">
        <title>Genomic analysis of zinc-resistant bacterium Mucilaginibacter pedocola TBZ30.</title>
        <authorList>
            <person name="Huang J."/>
            <person name="Tang J."/>
        </authorList>
    </citation>
    <scope>NUCLEOTIDE SEQUENCE [LARGE SCALE GENOMIC DNA]</scope>
    <source>
        <strain evidence="1 2">TBZ30</strain>
    </source>
</reference>
<evidence type="ECO:0000313" key="2">
    <source>
        <dbReference type="Proteomes" id="UP000189739"/>
    </source>
</evidence>
<dbReference type="OrthoDB" id="794370at2"/>
<dbReference type="EMBL" id="MBTF01000037">
    <property type="protein sequence ID" value="OOQ57135.1"/>
    <property type="molecule type" value="Genomic_DNA"/>
</dbReference>
<organism evidence="1 2">
    <name type="scientific">Mucilaginibacter pedocola</name>
    <dbReference type="NCBI Taxonomy" id="1792845"/>
    <lineage>
        <taxon>Bacteria</taxon>
        <taxon>Pseudomonadati</taxon>
        <taxon>Bacteroidota</taxon>
        <taxon>Sphingobacteriia</taxon>
        <taxon>Sphingobacteriales</taxon>
        <taxon>Sphingobacteriaceae</taxon>
        <taxon>Mucilaginibacter</taxon>
    </lineage>
</organism>
<accession>A0A1S9P853</accession>
<evidence type="ECO:0000313" key="1">
    <source>
        <dbReference type="EMBL" id="OOQ57135.1"/>
    </source>
</evidence>
<keyword evidence="2" id="KW-1185">Reference proteome</keyword>